<protein>
    <submittedName>
        <fullName evidence="1">Uncharacterized protein</fullName>
    </submittedName>
</protein>
<reference evidence="1" key="1">
    <citation type="submission" date="2020-01" db="EMBL/GenBank/DDBJ databases">
        <authorList>
            <person name="Qin S."/>
        </authorList>
    </citation>
    <scope>NUCLEOTIDE SEQUENCE</scope>
    <source>
        <strain evidence="1">CVir17-16-YZ6g</strain>
        <plasmid evidence="1">p17-15-vir-like</plasmid>
    </source>
</reference>
<sequence length="87" mass="9570">MNGRLFIKTVFLTFRVMVSPSFQRRTGPGSPPLIVFGLTLTARDIDGRFTNGQVKLSTLQGCGNWQAQTGTRIETPYAKTSGYAREG</sequence>
<proteinExistence type="predicted"/>
<geneLocation type="plasmid" evidence="1">
    <name>p17-15-vir-like</name>
</geneLocation>
<dbReference type="EMBL" id="MN956836">
    <property type="protein sequence ID" value="QTX14285.1"/>
    <property type="molecule type" value="Genomic_DNA"/>
</dbReference>
<accession>A0A8B0SSM8</accession>
<name>A0A8B0SSM8_KLEPN</name>
<organism evidence="1">
    <name type="scientific">Klebsiella pneumoniae</name>
    <dbReference type="NCBI Taxonomy" id="573"/>
    <lineage>
        <taxon>Bacteria</taxon>
        <taxon>Pseudomonadati</taxon>
        <taxon>Pseudomonadota</taxon>
        <taxon>Gammaproteobacteria</taxon>
        <taxon>Enterobacterales</taxon>
        <taxon>Enterobacteriaceae</taxon>
        <taxon>Klebsiella/Raoultella group</taxon>
        <taxon>Klebsiella</taxon>
        <taxon>Klebsiella pneumoniae complex</taxon>
    </lineage>
</organism>
<keyword evidence="1" id="KW-0614">Plasmid</keyword>
<evidence type="ECO:0000313" key="1">
    <source>
        <dbReference type="EMBL" id="QTX14285.1"/>
    </source>
</evidence>
<dbReference type="AlphaFoldDB" id="A0A8B0SSM8"/>